<reference evidence="9" key="3">
    <citation type="submission" date="2010-09" db="EMBL/GenBank/DDBJ databases">
        <title>Annotation of Gaeumannomyces graminis var. tritici R3-111a-1.</title>
        <authorList>
            <consortium name="The Broad Institute Genome Sequencing Platform"/>
            <person name="Ma L.-J."/>
            <person name="Dead R."/>
            <person name="Young S.K."/>
            <person name="Zeng Q."/>
            <person name="Gargeya S."/>
            <person name="Fitzgerald M."/>
            <person name="Haas B."/>
            <person name="Abouelleil A."/>
            <person name="Alvarado L."/>
            <person name="Arachchi H.M."/>
            <person name="Berlin A."/>
            <person name="Brown A."/>
            <person name="Chapman S.B."/>
            <person name="Chen Z."/>
            <person name="Dunbar C."/>
            <person name="Freedman E."/>
            <person name="Gearin G."/>
            <person name="Gellesch M."/>
            <person name="Goldberg J."/>
            <person name="Griggs A."/>
            <person name="Gujja S."/>
            <person name="Heiman D."/>
            <person name="Howarth C."/>
            <person name="Larson L."/>
            <person name="Lui A."/>
            <person name="MacDonald P.J.P."/>
            <person name="Mehta T."/>
            <person name="Montmayeur A."/>
            <person name="Murphy C."/>
            <person name="Neiman D."/>
            <person name="Pearson M."/>
            <person name="Priest M."/>
            <person name="Roberts A."/>
            <person name="Saif S."/>
            <person name="Shea T."/>
            <person name="Shenoy N."/>
            <person name="Sisk P."/>
            <person name="Stolte C."/>
            <person name="Sykes S."/>
            <person name="Yandava C."/>
            <person name="Wortman J."/>
            <person name="Nusbaum C."/>
            <person name="Birren B."/>
        </authorList>
    </citation>
    <scope>NUCLEOTIDE SEQUENCE</scope>
    <source>
        <strain evidence="9">R3-111a-1</strain>
    </source>
</reference>
<keyword evidence="3 6" id="KW-0863">Zinc-finger</keyword>
<dbReference type="InterPro" id="IPR011011">
    <property type="entry name" value="Znf_FYVE_PHD"/>
</dbReference>
<evidence type="ECO:0000256" key="3">
    <source>
        <dbReference type="ARBA" id="ARBA00022771"/>
    </source>
</evidence>
<dbReference type="STRING" id="644352.J3PA20"/>
<dbReference type="PROSITE" id="PS01359">
    <property type="entry name" value="ZF_PHD_1"/>
    <property type="match status" value="1"/>
</dbReference>
<feature type="compositionally biased region" description="Low complexity" evidence="7">
    <location>
        <begin position="45"/>
        <end position="55"/>
    </location>
</feature>
<reference evidence="9" key="2">
    <citation type="submission" date="2010-07" db="EMBL/GenBank/DDBJ databases">
        <authorList>
            <consortium name="The Broad Institute Genome Sequencing Platform"/>
            <consortium name="Broad Institute Genome Sequencing Center for Infectious Disease"/>
            <person name="Ma L.-J."/>
            <person name="Dead R."/>
            <person name="Young S."/>
            <person name="Zeng Q."/>
            <person name="Koehrsen M."/>
            <person name="Alvarado L."/>
            <person name="Berlin A."/>
            <person name="Chapman S.B."/>
            <person name="Chen Z."/>
            <person name="Freedman E."/>
            <person name="Gellesch M."/>
            <person name="Goldberg J."/>
            <person name="Griggs A."/>
            <person name="Gujja S."/>
            <person name="Heilman E.R."/>
            <person name="Heiman D."/>
            <person name="Hepburn T."/>
            <person name="Howarth C."/>
            <person name="Jen D."/>
            <person name="Larson L."/>
            <person name="Mehta T."/>
            <person name="Neiman D."/>
            <person name="Pearson M."/>
            <person name="Roberts A."/>
            <person name="Saif S."/>
            <person name="Shea T."/>
            <person name="Shenoy N."/>
            <person name="Sisk P."/>
            <person name="Stolte C."/>
            <person name="Sykes S."/>
            <person name="Walk T."/>
            <person name="White J."/>
            <person name="Yandava C."/>
            <person name="Haas B."/>
            <person name="Nusbaum C."/>
            <person name="Birren B."/>
        </authorList>
    </citation>
    <scope>NUCLEOTIDE SEQUENCE</scope>
    <source>
        <strain evidence="9">R3-111a-1</strain>
    </source>
</reference>
<keyword evidence="4" id="KW-0862">Zinc</keyword>
<evidence type="ECO:0000256" key="7">
    <source>
        <dbReference type="SAM" id="MobiDB-lite"/>
    </source>
</evidence>
<dbReference type="GO" id="GO:0048188">
    <property type="term" value="C:Set1C/COMPASS complex"/>
    <property type="evidence" value="ECO:0007669"/>
    <property type="project" value="InterPro"/>
</dbReference>
<dbReference type="GeneID" id="20350801"/>
<dbReference type="SUPFAM" id="SSF57903">
    <property type="entry name" value="FYVE/PHD zinc finger"/>
    <property type="match status" value="1"/>
</dbReference>
<dbReference type="EMBL" id="GL385399">
    <property type="protein sequence ID" value="EJT73506.1"/>
    <property type="molecule type" value="Genomic_DNA"/>
</dbReference>
<reference evidence="11" key="1">
    <citation type="submission" date="2010-07" db="EMBL/GenBank/DDBJ databases">
        <title>The genome sequence of Gaeumannomyces graminis var. tritici strain R3-111a-1.</title>
        <authorList>
            <consortium name="The Broad Institute Genome Sequencing Platform"/>
            <person name="Ma L.-J."/>
            <person name="Dead R."/>
            <person name="Young S."/>
            <person name="Zeng Q."/>
            <person name="Koehrsen M."/>
            <person name="Alvarado L."/>
            <person name="Berlin A."/>
            <person name="Chapman S.B."/>
            <person name="Chen Z."/>
            <person name="Freedman E."/>
            <person name="Gellesch M."/>
            <person name="Goldberg J."/>
            <person name="Griggs A."/>
            <person name="Gujja S."/>
            <person name="Heilman E.R."/>
            <person name="Heiman D."/>
            <person name="Hepburn T."/>
            <person name="Howarth C."/>
            <person name="Jen D."/>
            <person name="Larson L."/>
            <person name="Mehta T."/>
            <person name="Neiman D."/>
            <person name="Pearson M."/>
            <person name="Roberts A."/>
            <person name="Saif S."/>
            <person name="Shea T."/>
            <person name="Shenoy N."/>
            <person name="Sisk P."/>
            <person name="Stolte C."/>
            <person name="Sykes S."/>
            <person name="Walk T."/>
            <person name="White J."/>
            <person name="Yandava C."/>
            <person name="Haas B."/>
            <person name="Nusbaum C."/>
            <person name="Birren B."/>
        </authorList>
    </citation>
    <scope>NUCLEOTIDE SEQUENCE [LARGE SCALE GENOMIC DNA]</scope>
    <source>
        <strain evidence="11">R3-111a-1</strain>
    </source>
</reference>
<dbReference type="InterPro" id="IPR001965">
    <property type="entry name" value="Znf_PHD"/>
</dbReference>
<feature type="region of interest" description="Disordered" evidence="7">
    <location>
        <begin position="537"/>
        <end position="575"/>
    </location>
</feature>
<evidence type="ECO:0000256" key="1">
    <source>
        <dbReference type="ARBA" id="ARBA00004123"/>
    </source>
</evidence>
<dbReference type="OrthoDB" id="436852at2759"/>
<comment type="subcellular location">
    <subcellularLocation>
        <location evidence="1">Nucleus</location>
    </subcellularLocation>
</comment>
<organism evidence="9">
    <name type="scientific">Gaeumannomyces tritici (strain R3-111a-1)</name>
    <name type="common">Wheat and barley take-all root rot fungus</name>
    <name type="synonym">Gaeumannomyces graminis var. tritici</name>
    <dbReference type="NCBI Taxonomy" id="644352"/>
    <lineage>
        <taxon>Eukaryota</taxon>
        <taxon>Fungi</taxon>
        <taxon>Dikarya</taxon>
        <taxon>Ascomycota</taxon>
        <taxon>Pezizomycotina</taxon>
        <taxon>Sordariomycetes</taxon>
        <taxon>Sordariomycetidae</taxon>
        <taxon>Magnaporthales</taxon>
        <taxon>Magnaporthaceae</taxon>
        <taxon>Gaeumannomyces</taxon>
    </lineage>
</organism>
<keyword evidence="5" id="KW-0539">Nucleus</keyword>
<feature type="compositionally biased region" description="Basic residues" evidence="7">
    <location>
        <begin position="107"/>
        <end position="120"/>
    </location>
</feature>
<evidence type="ECO:0000256" key="6">
    <source>
        <dbReference type="PROSITE-ProRule" id="PRU00146"/>
    </source>
</evidence>
<dbReference type="Pfam" id="PF00628">
    <property type="entry name" value="PHD"/>
    <property type="match status" value="1"/>
</dbReference>
<gene>
    <name evidence="10" type="primary">20350801</name>
    <name evidence="9" type="ORF">GGTG_10343</name>
</gene>
<accession>J3PA20</accession>
<dbReference type="InterPro" id="IPR037869">
    <property type="entry name" value="Spp1/CFP1"/>
</dbReference>
<keyword evidence="11" id="KW-1185">Reference proteome</keyword>
<proteinExistence type="predicted"/>
<dbReference type="GO" id="GO:0008270">
    <property type="term" value="F:zinc ion binding"/>
    <property type="evidence" value="ECO:0007669"/>
    <property type="project" value="UniProtKB-KW"/>
</dbReference>
<dbReference type="Proteomes" id="UP000006039">
    <property type="component" value="Unassembled WGS sequence"/>
</dbReference>
<name>J3PA20_GAET3</name>
<reference evidence="10" key="5">
    <citation type="submission" date="2018-04" db="UniProtKB">
        <authorList>
            <consortium name="EnsemblFungi"/>
        </authorList>
    </citation>
    <scope>IDENTIFICATION</scope>
    <source>
        <strain evidence="10">R3-111a-1</strain>
    </source>
</reference>
<evidence type="ECO:0000256" key="2">
    <source>
        <dbReference type="ARBA" id="ARBA00022723"/>
    </source>
</evidence>
<evidence type="ECO:0000256" key="4">
    <source>
        <dbReference type="ARBA" id="ARBA00022833"/>
    </source>
</evidence>
<protein>
    <recommendedName>
        <fullName evidence="8">PHD-type domain-containing protein</fullName>
    </recommendedName>
</protein>
<dbReference type="AlphaFoldDB" id="J3PA20"/>
<dbReference type="SMART" id="SM00249">
    <property type="entry name" value="PHD"/>
    <property type="match status" value="1"/>
</dbReference>
<dbReference type="VEuPathDB" id="FungiDB:GGTG_10343"/>
<dbReference type="InterPro" id="IPR019786">
    <property type="entry name" value="Zinc_finger_PHD-type_CS"/>
</dbReference>
<reference evidence="10" key="4">
    <citation type="journal article" date="2015" name="G3 (Bethesda)">
        <title>Genome sequences of three phytopathogenic species of the Magnaporthaceae family of fungi.</title>
        <authorList>
            <person name="Okagaki L.H."/>
            <person name="Nunes C.C."/>
            <person name="Sailsbery J."/>
            <person name="Clay B."/>
            <person name="Brown D."/>
            <person name="John T."/>
            <person name="Oh Y."/>
            <person name="Young N."/>
            <person name="Fitzgerald M."/>
            <person name="Haas B.J."/>
            <person name="Zeng Q."/>
            <person name="Young S."/>
            <person name="Adiconis X."/>
            <person name="Fan L."/>
            <person name="Levin J.Z."/>
            <person name="Mitchell T.K."/>
            <person name="Okubara P.A."/>
            <person name="Farman M.L."/>
            <person name="Kohn L.M."/>
            <person name="Birren B."/>
            <person name="Ma L.-J."/>
            <person name="Dean R.A."/>
        </authorList>
    </citation>
    <scope>NUCLEOTIDE SEQUENCE</scope>
    <source>
        <strain evidence="10">R3-111a-1</strain>
    </source>
</reference>
<dbReference type="GO" id="GO:0045893">
    <property type="term" value="P:positive regulation of DNA-templated transcription"/>
    <property type="evidence" value="ECO:0007669"/>
    <property type="project" value="TreeGrafter"/>
</dbReference>
<feature type="region of interest" description="Disordered" evidence="7">
    <location>
        <begin position="1"/>
        <end position="160"/>
    </location>
</feature>
<evidence type="ECO:0000256" key="5">
    <source>
        <dbReference type="ARBA" id="ARBA00023242"/>
    </source>
</evidence>
<feature type="domain" description="PHD-type" evidence="8">
    <location>
        <begin position="162"/>
        <end position="213"/>
    </location>
</feature>
<dbReference type="Gene3D" id="3.30.40.10">
    <property type="entry name" value="Zinc/RING finger domain, C3HC4 (zinc finger)"/>
    <property type="match status" value="1"/>
</dbReference>
<dbReference type="HOGENOM" id="CLU_029385_0_0_1"/>
<evidence type="ECO:0000313" key="11">
    <source>
        <dbReference type="Proteomes" id="UP000006039"/>
    </source>
</evidence>
<dbReference type="PANTHER" id="PTHR46174">
    <property type="entry name" value="CXXC-TYPE ZINC FINGER PROTEIN 1"/>
    <property type="match status" value="1"/>
</dbReference>
<feature type="compositionally biased region" description="Low complexity" evidence="7">
    <location>
        <begin position="70"/>
        <end position="93"/>
    </location>
</feature>
<keyword evidence="2" id="KW-0479">Metal-binding</keyword>
<evidence type="ECO:0000259" key="8">
    <source>
        <dbReference type="PROSITE" id="PS50016"/>
    </source>
</evidence>
<dbReference type="InterPro" id="IPR019787">
    <property type="entry name" value="Znf_PHD-finger"/>
</dbReference>
<feature type="compositionally biased region" description="Low complexity" evidence="7">
    <location>
        <begin position="13"/>
        <end position="23"/>
    </location>
</feature>
<dbReference type="InterPro" id="IPR013083">
    <property type="entry name" value="Znf_RING/FYVE/PHD"/>
</dbReference>
<sequence>MATTEAKAGGGAPADANKAAATASPNLPDEGAPGPSVGAGGEPTASADDAANAAAEQTLPLPSSAGGDRTTSSTVTATATSAVLPAAAMPPSAAKKKKKGTATTVKAPKRAAPKGPKSAKKGASGPRAGGKKPKAKKETDGDGSGSGESDSGSDDDSESDHGPYCLCRGPDDHRWMISCEACEDWFHGECVNVTKDIGETLIQAYICPNCTVNKPADGRARLVTRYKKTCALKGCRQPARVIDPKAPKAAAAQQKQSGPAVPHSVFCSQEHCNVWWEQLVSTLPRSEGADGRGLTQSEFMSLLTSSGNRRPSSGDTPGNGWFVGQKPFDVTADFWDTHDPKDVLTTEEADLLARSSAERRGLAEEVVLCRKMLQLMEIAAAQRRDAITSGRLESDGCGYDTAIDTVGVQAQFAAFLRSPAGEVAFKTGKLESGPYVPPPVDEDNGSEEAAAAAAASALLVSSSTSYLGPWEHPATVTKTYMCERRRCKPHTNWYAIHTRHVHFLLKELAAEAKVKLDMETRVRKNAAVRFYRRRVEPSSVTRLDSDDGEDDSDGRTEGKDGQGKDKGKDEDMVDQ</sequence>
<dbReference type="PROSITE" id="PS50016">
    <property type="entry name" value="ZF_PHD_2"/>
    <property type="match status" value="1"/>
</dbReference>
<dbReference type="PANTHER" id="PTHR46174:SF1">
    <property type="entry name" value="CXXC-TYPE ZINC FINGER PROTEIN 1"/>
    <property type="match status" value="1"/>
</dbReference>
<feature type="compositionally biased region" description="Basic and acidic residues" evidence="7">
    <location>
        <begin position="553"/>
        <end position="575"/>
    </location>
</feature>
<dbReference type="RefSeq" id="XP_009226480.1">
    <property type="nucleotide sequence ID" value="XM_009228216.1"/>
</dbReference>
<dbReference type="EnsemblFungi" id="EJT73506">
    <property type="protein sequence ID" value="EJT73506"/>
    <property type="gene ID" value="GGTG_10343"/>
</dbReference>
<evidence type="ECO:0000313" key="10">
    <source>
        <dbReference type="EnsemblFungi" id="EJT73506"/>
    </source>
</evidence>
<dbReference type="eggNOG" id="KOG1632">
    <property type="taxonomic scope" value="Eukaryota"/>
</dbReference>
<evidence type="ECO:0000313" key="9">
    <source>
        <dbReference type="EMBL" id="EJT73506.1"/>
    </source>
</evidence>